<name>A0ABR7L5C1_9PSEU</name>
<evidence type="ECO:0000313" key="3">
    <source>
        <dbReference type="Proteomes" id="UP000734823"/>
    </source>
</evidence>
<protein>
    <recommendedName>
        <fullName evidence="4">Lipoprotein</fullName>
    </recommendedName>
</protein>
<reference evidence="2 3" key="1">
    <citation type="submission" date="2020-06" db="EMBL/GenBank/DDBJ databases">
        <title>Actinokineospora xiongansis sp. nov., isolated from soil of Baiyangdian.</title>
        <authorList>
            <person name="Zhang X."/>
        </authorList>
    </citation>
    <scope>NUCLEOTIDE SEQUENCE [LARGE SCALE GENOMIC DNA]</scope>
    <source>
        <strain evidence="2 3">HBU206404</strain>
    </source>
</reference>
<accession>A0ABR7L5C1</accession>
<sequence length="225" mass="23798">MRSAKLVVGAVSAALLTACSSDGGGSQGGNAPGATDAAPSSVDTPSAKPPAFEDFPGEGVVFTDAGMKVGVKTKAIDATWMPEVLDTPAKPGHHYLVVWVAVTPALPDRGADKVSVNREFYVRHKATSGPCGAEPAISGYCYYWGWPGSELDALEDDKWRDHRWQSGEYVRTDIKRGETVIGQVGFEVADTVELGELELCVPTVEALSDKSEFPCTPVKAPDGSR</sequence>
<organism evidence="2 3">
    <name type="scientific">Actinokineospora xionganensis</name>
    <dbReference type="NCBI Taxonomy" id="2684470"/>
    <lineage>
        <taxon>Bacteria</taxon>
        <taxon>Bacillati</taxon>
        <taxon>Actinomycetota</taxon>
        <taxon>Actinomycetes</taxon>
        <taxon>Pseudonocardiales</taxon>
        <taxon>Pseudonocardiaceae</taxon>
        <taxon>Actinokineospora</taxon>
    </lineage>
</organism>
<keyword evidence="3" id="KW-1185">Reference proteome</keyword>
<dbReference type="RefSeq" id="WP_187220367.1">
    <property type="nucleotide sequence ID" value="NZ_JABVED010000005.1"/>
</dbReference>
<proteinExistence type="predicted"/>
<gene>
    <name evidence="2" type="ORF">GPZ80_11935</name>
</gene>
<dbReference type="EMBL" id="JABVED010000005">
    <property type="protein sequence ID" value="MBC6447881.1"/>
    <property type="molecule type" value="Genomic_DNA"/>
</dbReference>
<dbReference type="Proteomes" id="UP000734823">
    <property type="component" value="Unassembled WGS sequence"/>
</dbReference>
<dbReference type="PROSITE" id="PS51257">
    <property type="entry name" value="PROKAR_LIPOPROTEIN"/>
    <property type="match status" value="1"/>
</dbReference>
<feature type="region of interest" description="Disordered" evidence="1">
    <location>
        <begin position="23"/>
        <end position="50"/>
    </location>
</feature>
<evidence type="ECO:0008006" key="4">
    <source>
        <dbReference type="Google" id="ProtNLM"/>
    </source>
</evidence>
<comment type="caution">
    <text evidence="2">The sequence shown here is derived from an EMBL/GenBank/DDBJ whole genome shotgun (WGS) entry which is preliminary data.</text>
</comment>
<evidence type="ECO:0000256" key="1">
    <source>
        <dbReference type="SAM" id="MobiDB-lite"/>
    </source>
</evidence>
<evidence type="ECO:0000313" key="2">
    <source>
        <dbReference type="EMBL" id="MBC6447881.1"/>
    </source>
</evidence>